<proteinExistence type="predicted"/>
<dbReference type="PANTHER" id="PTHR21022:SF19">
    <property type="entry name" value="PREPHENATE DEHYDRATASE-RELATED"/>
    <property type="match status" value="1"/>
</dbReference>
<dbReference type="EMBL" id="CDGJ01000068">
    <property type="protein sequence ID" value="CEJ07897.1"/>
    <property type="molecule type" value="Genomic_DNA"/>
</dbReference>
<comment type="catalytic activity">
    <reaction evidence="8 10">
        <text>prephenate + H(+) = 3-phenylpyruvate + CO2 + H2O</text>
        <dbReference type="Rhea" id="RHEA:21648"/>
        <dbReference type="ChEBI" id="CHEBI:15377"/>
        <dbReference type="ChEBI" id="CHEBI:15378"/>
        <dbReference type="ChEBI" id="CHEBI:16526"/>
        <dbReference type="ChEBI" id="CHEBI:18005"/>
        <dbReference type="ChEBI" id="CHEBI:29934"/>
        <dbReference type="EC" id="4.2.1.51"/>
    </reaction>
</comment>
<reference evidence="14" key="1">
    <citation type="submission" date="2014-11" db="EMBL/GenBank/DDBJ databases">
        <authorList>
            <person name="Hornung B.V."/>
        </authorList>
    </citation>
    <scope>NUCLEOTIDE SEQUENCE</scope>
    <source>
        <strain evidence="14">INE</strain>
    </source>
</reference>
<dbReference type="InterPro" id="IPR018528">
    <property type="entry name" value="Preph_deHydtase_CS"/>
</dbReference>
<dbReference type="Gene3D" id="3.40.190.10">
    <property type="entry name" value="Periplasmic binding protein-like II"/>
    <property type="match status" value="2"/>
</dbReference>
<dbReference type="GO" id="GO:0009094">
    <property type="term" value="P:L-phenylalanine biosynthetic process"/>
    <property type="evidence" value="ECO:0007669"/>
    <property type="project" value="UniProtKB-KW"/>
</dbReference>
<sequence>MEGAKIGYLGPRGSFSEEALLSFLQRGNGDFRGVSAEGFATIAQAIHACGEKRVDWAFVPLENSTEGQVSMTLDCVAEREELLIYEEFVHPVSQCLLTLRPLGFEQIRRVYSHPQGFGQCRDFLETHLSQADQTVCRSTAEAARIVAESDQAWAAIAPRRAADLYGLQCLEQGVQDNKDNTTRFILVGHCLRELSGLDKTSLFMRIEDSPGSLCRMLQEFASRGINLTKIESRPAKGRLGEYVFFVDVDGYVFAPEMQEALWALKKNRVAIRLLGSYPRQMDIDESR</sequence>
<dbReference type="EMBL" id="LR746496">
    <property type="protein sequence ID" value="CAA7600375.1"/>
    <property type="molecule type" value="Genomic_DNA"/>
</dbReference>
<keyword evidence="13" id="KW-0413">Isomerase</keyword>
<evidence type="ECO:0000256" key="6">
    <source>
        <dbReference type="ARBA" id="ARBA00023222"/>
    </source>
</evidence>
<evidence type="ECO:0000259" key="12">
    <source>
        <dbReference type="PROSITE" id="PS51671"/>
    </source>
</evidence>
<keyword evidence="15" id="KW-1185">Reference proteome</keyword>
<dbReference type="GO" id="GO:0004664">
    <property type="term" value="F:prephenate dehydratase activity"/>
    <property type="evidence" value="ECO:0007669"/>
    <property type="project" value="UniProtKB-UniRule"/>
</dbReference>
<keyword evidence="4 10" id="KW-0028">Amino-acid biosynthesis</keyword>
<evidence type="ECO:0000256" key="9">
    <source>
        <dbReference type="PIRSR" id="PIRSR001500-2"/>
    </source>
</evidence>
<dbReference type="EC" id="4.2.1.51" evidence="2 10"/>
<keyword evidence="7 10" id="KW-0456">Lyase</keyword>
<dbReference type="NCBIfam" id="NF008865">
    <property type="entry name" value="PRK11898.1"/>
    <property type="match status" value="1"/>
</dbReference>
<keyword evidence="6 10" id="KW-0584">Phenylalanine biosynthesis</keyword>
<dbReference type="CDD" id="cd13633">
    <property type="entry name" value="PBP2_Sa-PDT_like"/>
    <property type="match status" value="1"/>
</dbReference>
<dbReference type="PROSITE" id="PS00857">
    <property type="entry name" value="PREPHENATE_DEHYDR_1"/>
    <property type="match status" value="1"/>
</dbReference>
<keyword evidence="5 10" id="KW-0057">Aromatic amino acid biosynthesis</keyword>
<evidence type="ECO:0000256" key="3">
    <source>
        <dbReference type="ARBA" id="ARBA00021872"/>
    </source>
</evidence>
<gene>
    <name evidence="10" type="primary">pheA</name>
    <name evidence="13" type="ORF">DEACI_1028</name>
    <name evidence="14" type="ORF">DEACI_2367</name>
</gene>
<dbReference type="RefSeq" id="WP_240984060.1">
    <property type="nucleotide sequence ID" value="NZ_CDGJ01000068.1"/>
</dbReference>
<dbReference type="InterPro" id="IPR045865">
    <property type="entry name" value="ACT-like_dom_sf"/>
</dbReference>
<dbReference type="InterPro" id="IPR002912">
    <property type="entry name" value="ACT_dom"/>
</dbReference>
<dbReference type="PIRSF" id="PIRSF001500">
    <property type="entry name" value="Chor_mut_pdt_Ppr"/>
    <property type="match status" value="1"/>
</dbReference>
<dbReference type="Proteomes" id="UP001071230">
    <property type="component" value="Unassembled WGS sequence"/>
</dbReference>
<comment type="pathway">
    <text evidence="1 10">Amino-acid biosynthesis; L-phenylalanine biosynthesis; phenylpyruvate from prephenate: step 1/1.</text>
</comment>
<dbReference type="GO" id="GO:0016853">
    <property type="term" value="F:isomerase activity"/>
    <property type="evidence" value="ECO:0007669"/>
    <property type="project" value="UniProtKB-KW"/>
</dbReference>
<dbReference type="GO" id="GO:0005737">
    <property type="term" value="C:cytoplasm"/>
    <property type="evidence" value="ECO:0007669"/>
    <property type="project" value="TreeGrafter"/>
</dbReference>
<protein>
    <recommendedName>
        <fullName evidence="3 10">Prephenate dehydratase</fullName>
        <shortName evidence="10">PDT</shortName>
        <ecNumber evidence="2 10">4.2.1.51</ecNumber>
    </recommendedName>
</protein>
<dbReference type="Pfam" id="PF00800">
    <property type="entry name" value="PDT"/>
    <property type="match status" value="1"/>
</dbReference>
<dbReference type="PROSITE" id="PS51671">
    <property type="entry name" value="ACT"/>
    <property type="match status" value="1"/>
</dbReference>
<evidence type="ECO:0000256" key="7">
    <source>
        <dbReference type="ARBA" id="ARBA00023239"/>
    </source>
</evidence>
<dbReference type="FunFam" id="3.40.190.10:FF:000034">
    <property type="entry name" value="Chorismate mutase/prephenate dehydratase"/>
    <property type="match status" value="1"/>
</dbReference>
<feature type="domain" description="ACT" evidence="12">
    <location>
        <begin position="201"/>
        <end position="278"/>
    </location>
</feature>
<evidence type="ECO:0000313" key="14">
    <source>
        <dbReference type="EMBL" id="CEJ07897.1"/>
    </source>
</evidence>
<evidence type="ECO:0000256" key="4">
    <source>
        <dbReference type="ARBA" id="ARBA00022605"/>
    </source>
</evidence>
<dbReference type="KEGG" id="aacx:DEACI_1028"/>
<organism evidence="13">
    <name type="scientific">Acididesulfobacillus acetoxydans</name>
    <dbReference type="NCBI Taxonomy" id="1561005"/>
    <lineage>
        <taxon>Bacteria</taxon>
        <taxon>Bacillati</taxon>
        <taxon>Bacillota</taxon>
        <taxon>Clostridia</taxon>
        <taxon>Eubacteriales</taxon>
        <taxon>Peptococcaceae</taxon>
        <taxon>Acididesulfobacillus</taxon>
    </lineage>
</organism>
<feature type="site" description="Essential for prephenate dehydratase activity" evidence="9">
    <location>
        <position position="182"/>
    </location>
</feature>
<evidence type="ECO:0000256" key="1">
    <source>
        <dbReference type="ARBA" id="ARBA00004741"/>
    </source>
</evidence>
<feature type="domain" description="Prephenate dehydratase" evidence="11">
    <location>
        <begin position="5"/>
        <end position="189"/>
    </location>
</feature>
<dbReference type="Gene3D" id="3.30.70.260">
    <property type="match status" value="1"/>
</dbReference>
<evidence type="ECO:0000256" key="5">
    <source>
        <dbReference type="ARBA" id="ARBA00023141"/>
    </source>
</evidence>
<evidence type="ECO:0000256" key="2">
    <source>
        <dbReference type="ARBA" id="ARBA00013147"/>
    </source>
</evidence>
<dbReference type="Pfam" id="PF01842">
    <property type="entry name" value="ACT"/>
    <property type="match status" value="1"/>
</dbReference>
<evidence type="ECO:0000256" key="8">
    <source>
        <dbReference type="ARBA" id="ARBA00047848"/>
    </source>
</evidence>
<dbReference type="PANTHER" id="PTHR21022">
    <property type="entry name" value="PREPHENATE DEHYDRATASE P PROTEIN"/>
    <property type="match status" value="1"/>
</dbReference>
<dbReference type="CDD" id="cd04905">
    <property type="entry name" value="ACT_CM-PDT"/>
    <property type="match status" value="1"/>
</dbReference>
<evidence type="ECO:0000256" key="10">
    <source>
        <dbReference type="RuleBase" id="RU361254"/>
    </source>
</evidence>
<dbReference type="PROSITE" id="PS00858">
    <property type="entry name" value="PREPHENATE_DEHYDR_2"/>
    <property type="match status" value="1"/>
</dbReference>
<dbReference type="Proteomes" id="UP000836597">
    <property type="component" value="Chromosome"/>
</dbReference>
<dbReference type="InterPro" id="IPR001086">
    <property type="entry name" value="Preph_deHydtase"/>
</dbReference>
<reference evidence="13" key="2">
    <citation type="submission" date="2020-01" db="EMBL/GenBank/DDBJ databases">
        <authorList>
            <person name="Hornung B."/>
        </authorList>
    </citation>
    <scope>NUCLEOTIDE SEQUENCE</scope>
    <source>
        <strain evidence="13">PacBioINE</strain>
    </source>
</reference>
<dbReference type="SUPFAM" id="SSF53850">
    <property type="entry name" value="Periplasmic binding protein-like II"/>
    <property type="match status" value="1"/>
</dbReference>
<dbReference type="InterPro" id="IPR008242">
    <property type="entry name" value="Chor_mutase/pphenate_deHydtase"/>
</dbReference>
<evidence type="ECO:0000313" key="13">
    <source>
        <dbReference type="EMBL" id="CAA7600375.1"/>
    </source>
</evidence>
<evidence type="ECO:0000313" key="15">
    <source>
        <dbReference type="Proteomes" id="UP001071230"/>
    </source>
</evidence>
<evidence type="ECO:0000259" key="11">
    <source>
        <dbReference type="PROSITE" id="PS51171"/>
    </source>
</evidence>
<name>A0A8S0Y265_9FIRM</name>
<dbReference type="AlphaFoldDB" id="A0A8S0Y265"/>
<dbReference type="SUPFAM" id="SSF55021">
    <property type="entry name" value="ACT-like"/>
    <property type="match status" value="1"/>
</dbReference>
<accession>A0A8S0Y265</accession>
<dbReference type="FunFam" id="3.30.70.260:FF:000012">
    <property type="entry name" value="Prephenate dehydratase"/>
    <property type="match status" value="1"/>
</dbReference>
<dbReference type="PROSITE" id="PS51171">
    <property type="entry name" value="PREPHENATE_DEHYDR_3"/>
    <property type="match status" value="1"/>
</dbReference>